<feature type="compositionally biased region" description="Low complexity" evidence="1">
    <location>
        <begin position="233"/>
        <end position="245"/>
    </location>
</feature>
<dbReference type="GeneID" id="29116406"/>
<evidence type="ECO:0000313" key="2">
    <source>
        <dbReference type="EMBL" id="OAG17872.1"/>
    </source>
</evidence>
<accession>A0A177DFL3</accession>
<keyword evidence="3" id="KW-1185">Reference proteome</keyword>
<dbReference type="Proteomes" id="UP000077248">
    <property type="component" value="Unassembled WGS sequence"/>
</dbReference>
<dbReference type="KEGG" id="aalt:CC77DRAFT_239622"/>
<name>A0A177DFL3_ALTAL</name>
<gene>
    <name evidence="2" type="ORF">CC77DRAFT_239622</name>
</gene>
<feature type="compositionally biased region" description="Polar residues" evidence="1">
    <location>
        <begin position="246"/>
        <end position="256"/>
    </location>
</feature>
<dbReference type="RefSeq" id="XP_018383293.1">
    <property type="nucleotide sequence ID" value="XM_018530812.1"/>
</dbReference>
<reference evidence="2 3" key="1">
    <citation type="submission" date="2016-05" db="EMBL/GenBank/DDBJ databases">
        <title>Comparative analysis of secretome profiles of manganese(II)-oxidizing ascomycete fungi.</title>
        <authorList>
            <consortium name="DOE Joint Genome Institute"/>
            <person name="Zeiner C.A."/>
            <person name="Purvine S.O."/>
            <person name="Zink E.M."/>
            <person name="Wu S."/>
            <person name="Pasa-Tolic L."/>
            <person name="Chaput D.L."/>
            <person name="Haridas S."/>
            <person name="Grigoriev I.V."/>
            <person name="Santelli C.M."/>
            <person name="Hansel C.M."/>
        </authorList>
    </citation>
    <scope>NUCLEOTIDE SEQUENCE [LARGE SCALE GENOMIC DNA]</scope>
    <source>
        <strain evidence="2 3">SRC1lrK2f</strain>
    </source>
</reference>
<sequence length="256" mass="27873">MLVYMQARISVAVLSTGLASSGASDYCLGGLINNVETVPQDSVLRVSSNDVRAAVPQRSPSASWEEDRRIRALKSDWLSIRGYESIQPPSAPTLRSRSDVSQAVLEESGNAVYEYAYNWIRQSLIYISATHGLDAVSIPHIQEIIRSSKIRQSTLYSIRSTVSTAVTPYLHSTMCRALTLSTSKRDQNTPNAATAKQPIIGGNLKTGLEKLTRAVERGVDRQILSAQVRTYGTPPSSSQSSEQTTNIGSCNTKPII</sequence>
<proteinExistence type="predicted"/>
<organism evidence="2 3">
    <name type="scientific">Alternaria alternata</name>
    <name type="common">Alternaria rot fungus</name>
    <name type="synonym">Torula alternata</name>
    <dbReference type="NCBI Taxonomy" id="5599"/>
    <lineage>
        <taxon>Eukaryota</taxon>
        <taxon>Fungi</taxon>
        <taxon>Dikarya</taxon>
        <taxon>Ascomycota</taxon>
        <taxon>Pezizomycotina</taxon>
        <taxon>Dothideomycetes</taxon>
        <taxon>Pleosporomycetidae</taxon>
        <taxon>Pleosporales</taxon>
        <taxon>Pleosporineae</taxon>
        <taxon>Pleosporaceae</taxon>
        <taxon>Alternaria</taxon>
        <taxon>Alternaria sect. Alternaria</taxon>
        <taxon>Alternaria alternata complex</taxon>
    </lineage>
</organism>
<dbReference type="VEuPathDB" id="FungiDB:CC77DRAFT_239622"/>
<evidence type="ECO:0000256" key="1">
    <source>
        <dbReference type="SAM" id="MobiDB-lite"/>
    </source>
</evidence>
<feature type="region of interest" description="Disordered" evidence="1">
    <location>
        <begin position="229"/>
        <end position="256"/>
    </location>
</feature>
<dbReference type="AlphaFoldDB" id="A0A177DFL3"/>
<protein>
    <submittedName>
        <fullName evidence="2">Uncharacterized protein</fullName>
    </submittedName>
</protein>
<dbReference type="EMBL" id="KV441485">
    <property type="protein sequence ID" value="OAG17872.1"/>
    <property type="molecule type" value="Genomic_DNA"/>
</dbReference>
<evidence type="ECO:0000313" key="3">
    <source>
        <dbReference type="Proteomes" id="UP000077248"/>
    </source>
</evidence>